<evidence type="ECO:0000259" key="2">
    <source>
        <dbReference type="Pfam" id="PF02543"/>
    </source>
</evidence>
<dbReference type="GO" id="GO:0016740">
    <property type="term" value="F:transferase activity"/>
    <property type="evidence" value="ECO:0007669"/>
    <property type="project" value="UniProtKB-KW"/>
</dbReference>
<proteinExistence type="inferred from homology"/>
<keyword evidence="4" id="KW-0808">Transferase</keyword>
<comment type="similarity">
    <text evidence="1">Belongs to the NodU/CmcH family.</text>
</comment>
<organism evidence="4 5">
    <name type="scientific">Actinoplanes digitatis</name>
    <dbReference type="NCBI Taxonomy" id="1868"/>
    <lineage>
        <taxon>Bacteria</taxon>
        <taxon>Bacillati</taxon>
        <taxon>Actinomycetota</taxon>
        <taxon>Actinomycetes</taxon>
        <taxon>Micromonosporales</taxon>
        <taxon>Micromonosporaceae</taxon>
        <taxon>Actinoplanes</taxon>
    </lineage>
</organism>
<name>A0A7W7I1U8_9ACTN</name>
<accession>A0A7W7I1U8</accession>
<gene>
    <name evidence="4" type="ORF">BJ971_005477</name>
</gene>
<dbReference type="Gene3D" id="3.90.870.20">
    <property type="entry name" value="Carbamoyltransferase, C-terminal domain"/>
    <property type="match status" value="1"/>
</dbReference>
<reference evidence="4 5" key="1">
    <citation type="submission" date="2020-08" db="EMBL/GenBank/DDBJ databases">
        <title>Sequencing the genomes of 1000 actinobacteria strains.</title>
        <authorList>
            <person name="Klenk H.-P."/>
        </authorList>
    </citation>
    <scope>NUCLEOTIDE SEQUENCE [LARGE SCALE GENOMIC DNA]</scope>
    <source>
        <strain evidence="4 5">DSM 43149</strain>
    </source>
</reference>
<dbReference type="Pfam" id="PF16861">
    <property type="entry name" value="Carbam_trans_C"/>
    <property type="match status" value="1"/>
</dbReference>
<dbReference type="InterPro" id="IPR038152">
    <property type="entry name" value="Carbam_trans_C_sf"/>
</dbReference>
<dbReference type="RefSeq" id="WP_184996053.1">
    <property type="nucleotide sequence ID" value="NZ_BOMK01000026.1"/>
</dbReference>
<dbReference type="InterPro" id="IPR043129">
    <property type="entry name" value="ATPase_NBD"/>
</dbReference>
<dbReference type="AlphaFoldDB" id="A0A7W7I1U8"/>
<dbReference type="Pfam" id="PF02543">
    <property type="entry name" value="Carbam_trans_N"/>
    <property type="match status" value="1"/>
</dbReference>
<feature type="domain" description="Carbamoyltransferase" evidence="2">
    <location>
        <begin position="4"/>
        <end position="345"/>
    </location>
</feature>
<evidence type="ECO:0000256" key="1">
    <source>
        <dbReference type="ARBA" id="ARBA00006129"/>
    </source>
</evidence>
<evidence type="ECO:0000313" key="4">
    <source>
        <dbReference type="EMBL" id="MBB4764921.1"/>
    </source>
</evidence>
<protein>
    <submittedName>
        <fullName evidence="4">Carbamoyltransferase</fullName>
        <ecNumber evidence="4">2.1.3.-</ecNumber>
    </submittedName>
</protein>
<evidence type="ECO:0000259" key="3">
    <source>
        <dbReference type="Pfam" id="PF16861"/>
    </source>
</evidence>
<dbReference type="PANTHER" id="PTHR34847:SF1">
    <property type="entry name" value="NODULATION PROTEIN U"/>
    <property type="match status" value="1"/>
</dbReference>
<dbReference type="Gene3D" id="3.30.420.40">
    <property type="match status" value="1"/>
</dbReference>
<feature type="domain" description="Carbamoyltransferase C-terminal" evidence="3">
    <location>
        <begin position="393"/>
        <end position="536"/>
    </location>
</feature>
<sequence>MITCGLKLTHDGGVAVFDGTRLLFSIEVEKLSNNHRHAEGDRLEVVEDILSAEGLDPADVDVFVVDGWHATGGESLARLAVRNRDRAVALHVAPYQETPARDGALTAHHGDGLPVGRRDRPYVSYHHATGHVFAAYSTSPFAARGEPAHVLSWDGGMLPLLYEVRPEPFTIRSLGPLLPLYGNAFTEFAGHFAPYQAEFTAEQAAFGRTRPSGVAGKAMAYAGLGRADAGTTATLATLLDEADVISIETGAALGRNVQRQRDLLFPGRTDADLIASFQQYLGRQLVDAFRRILGGRAGDGVNLCLSGGCALNIKWNSALRSSGLFAEVWVPPFPNDAGSAFGAACAHLAGAQGELSVTWDAYQGPRPVPAEPAPGWEREPCDPAGVARLLHERGQPVVVLDGRAELGPRALGNRSILAPADDPKMKDRLNEMKGREPYRPVAPICLEASAPQIFDPGTPDPYMLFDHVVRDEWRTRIPAVVHLDGTARLQTVSPAQHPVVAEILTRYAEHTGVPVLCNTSANHQGRGFFPDVSSATRWGGADYVWSQSWLYRAPGAPELDGGTVS</sequence>
<dbReference type="InterPro" id="IPR031730">
    <property type="entry name" value="Carbam_trans_C"/>
</dbReference>
<dbReference type="SUPFAM" id="SSF53067">
    <property type="entry name" value="Actin-like ATPase domain"/>
    <property type="match status" value="1"/>
</dbReference>
<evidence type="ECO:0000313" key="5">
    <source>
        <dbReference type="Proteomes" id="UP000578112"/>
    </source>
</evidence>
<dbReference type="InterPro" id="IPR003696">
    <property type="entry name" value="Carbtransf_dom"/>
</dbReference>
<dbReference type="InterPro" id="IPR051338">
    <property type="entry name" value="NodU/CmcH_Carbamoyltrnsfr"/>
</dbReference>
<dbReference type="PANTHER" id="PTHR34847">
    <property type="entry name" value="NODULATION PROTEIN U"/>
    <property type="match status" value="1"/>
</dbReference>
<keyword evidence="5" id="KW-1185">Reference proteome</keyword>
<dbReference type="EMBL" id="JACHNH010000001">
    <property type="protein sequence ID" value="MBB4764921.1"/>
    <property type="molecule type" value="Genomic_DNA"/>
</dbReference>
<dbReference type="Proteomes" id="UP000578112">
    <property type="component" value="Unassembled WGS sequence"/>
</dbReference>
<dbReference type="EC" id="2.1.3.-" evidence="4"/>
<comment type="caution">
    <text evidence="4">The sequence shown here is derived from an EMBL/GenBank/DDBJ whole genome shotgun (WGS) entry which is preliminary data.</text>
</comment>